<sequence length="125" mass="14372">MSLKLDEEKGLFFLSCTGGPAHTYSSTAVVAMAKSGKKKSRKRKPKSQLSEVQHEFQVGIPDYDRFKLELPSSINWIKFLPKLRERAEWQLHDLVPETLDLIHKTYTNLIDLRSTIHIFSTSNLL</sequence>
<name>A0ACB5T5U2_AMBMO</name>
<evidence type="ECO:0000313" key="2">
    <source>
        <dbReference type="Proteomes" id="UP001165064"/>
    </source>
</evidence>
<reference evidence="1" key="1">
    <citation type="submission" date="2023-04" db="EMBL/GenBank/DDBJ databases">
        <title>Ambrosiozyma monospora NBRC 10751.</title>
        <authorList>
            <person name="Ichikawa N."/>
            <person name="Sato H."/>
            <person name="Tonouchi N."/>
        </authorList>
    </citation>
    <scope>NUCLEOTIDE SEQUENCE</scope>
    <source>
        <strain evidence="1">NBRC 10751</strain>
    </source>
</reference>
<protein>
    <submittedName>
        <fullName evidence="1">Unnamed protein product</fullName>
    </submittedName>
</protein>
<gene>
    <name evidence="1" type="ORF">Amon02_000512500</name>
</gene>
<organism evidence="1 2">
    <name type="scientific">Ambrosiozyma monospora</name>
    <name type="common">Yeast</name>
    <name type="synonym">Endomycopsis monosporus</name>
    <dbReference type="NCBI Taxonomy" id="43982"/>
    <lineage>
        <taxon>Eukaryota</taxon>
        <taxon>Fungi</taxon>
        <taxon>Dikarya</taxon>
        <taxon>Ascomycota</taxon>
        <taxon>Saccharomycotina</taxon>
        <taxon>Pichiomycetes</taxon>
        <taxon>Pichiales</taxon>
        <taxon>Pichiaceae</taxon>
        <taxon>Ambrosiozyma</taxon>
    </lineage>
</organism>
<dbReference type="EMBL" id="BSXS01003680">
    <property type="protein sequence ID" value="GME81744.1"/>
    <property type="molecule type" value="Genomic_DNA"/>
</dbReference>
<dbReference type="Proteomes" id="UP001165064">
    <property type="component" value="Unassembled WGS sequence"/>
</dbReference>
<evidence type="ECO:0000313" key="1">
    <source>
        <dbReference type="EMBL" id="GME81744.1"/>
    </source>
</evidence>
<proteinExistence type="predicted"/>
<comment type="caution">
    <text evidence="1">The sequence shown here is derived from an EMBL/GenBank/DDBJ whole genome shotgun (WGS) entry which is preliminary data.</text>
</comment>
<accession>A0ACB5T5U2</accession>
<keyword evidence="2" id="KW-1185">Reference proteome</keyword>